<keyword evidence="3" id="KW-0309">Germination</keyword>
<proteinExistence type="inferred from homology"/>
<organism evidence="10 11">
    <name type="scientific">Metabacillus idriensis</name>
    <dbReference type="NCBI Taxonomy" id="324768"/>
    <lineage>
        <taxon>Bacteria</taxon>
        <taxon>Bacillati</taxon>
        <taxon>Bacillota</taxon>
        <taxon>Bacilli</taxon>
        <taxon>Bacillales</taxon>
        <taxon>Bacillaceae</taxon>
        <taxon>Metabacillus</taxon>
    </lineage>
</organism>
<dbReference type="Pfam" id="PF05504">
    <property type="entry name" value="Spore_GerAC"/>
    <property type="match status" value="1"/>
</dbReference>
<sequence>MIRLFKRMIPVLLMLPVITGCWDQKMLKNTVFMSATAFQIANDDEILTTTSIHSYTSKEQQPINKTFFVTATSPRNAKIKLNQQMSGTVMTAKNKIFLIEDDLAEKGLFQIADVLYRTPENPLNGKFVIVEENPQGILNLQKVGEELIGQYLAGLIDTSETSSVIPVETIQSMCTVLFDEGKGLVLPYMKLDKENHTADLIGTALFHKDKFSGTTMDLAQSKTLLIMANRKDKQMDMSHKITYKGEKLVVSYDVAESKAKLKIKKDLNHKVKAVLPVNVKIEISEFPHDHLYDTKLLKKVQTEITKYLQQQSEDAAAKLLEANCDFLGIGRELIAYHPSLWKKLKWEEDYPNILIKPEISVEIIHHGITH</sequence>
<dbReference type="EMBL" id="WKKF01000002">
    <property type="protein sequence ID" value="MRX54490.1"/>
    <property type="molecule type" value="Genomic_DNA"/>
</dbReference>
<keyword evidence="4" id="KW-0732">Signal</keyword>
<evidence type="ECO:0000259" key="9">
    <source>
        <dbReference type="Pfam" id="PF25198"/>
    </source>
</evidence>
<evidence type="ECO:0000256" key="5">
    <source>
        <dbReference type="ARBA" id="ARBA00023136"/>
    </source>
</evidence>
<keyword evidence="6" id="KW-0564">Palmitate</keyword>
<dbReference type="InterPro" id="IPR038501">
    <property type="entry name" value="Spore_GerAC_C_sf"/>
</dbReference>
<evidence type="ECO:0000256" key="6">
    <source>
        <dbReference type="ARBA" id="ARBA00023139"/>
    </source>
</evidence>
<evidence type="ECO:0000313" key="10">
    <source>
        <dbReference type="EMBL" id="MRX54490.1"/>
    </source>
</evidence>
<dbReference type="NCBIfam" id="TIGR02887">
    <property type="entry name" value="spore_ger_x_C"/>
    <property type="match status" value="1"/>
</dbReference>
<keyword evidence="11" id="KW-1185">Reference proteome</keyword>
<dbReference type="GO" id="GO:0009847">
    <property type="term" value="P:spore germination"/>
    <property type="evidence" value="ECO:0007669"/>
    <property type="project" value="InterPro"/>
</dbReference>
<keyword evidence="5" id="KW-0472">Membrane</keyword>
<dbReference type="PANTHER" id="PTHR35789">
    <property type="entry name" value="SPORE GERMINATION PROTEIN B3"/>
    <property type="match status" value="1"/>
</dbReference>
<dbReference type="AlphaFoldDB" id="A0A6I2M8E1"/>
<comment type="subcellular location">
    <subcellularLocation>
        <location evidence="1">Membrane</location>
        <topology evidence="1">Lipid-anchor</topology>
    </subcellularLocation>
</comment>
<evidence type="ECO:0000256" key="1">
    <source>
        <dbReference type="ARBA" id="ARBA00004635"/>
    </source>
</evidence>
<dbReference type="PROSITE" id="PS51257">
    <property type="entry name" value="PROKAR_LIPOPROTEIN"/>
    <property type="match status" value="1"/>
</dbReference>
<evidence type="ECO:0000256" key="2">
    <source>
        <dbReference type="ARBA" id="ARBA00007886"/>
    </source>
</evidence>
<dbReference type="RefSeq" id="WP_070877022.1">
    <property type="nucleotide sequence ID" value="NZ_CAJFZX010000012.1"/>
</dbReference>
<dbReference type="InterPro" id="IPR008844">
    <property type="entry name" value="Spore_GerAC-like"/>
</dbReference>
<comment type="similarity">
    <text evidence="2">Belongs to the GerABKC lipoprotein family.</text>
</comment>
<dbReference type="InterPro" id="IPR046953">
    <property type="entry name" value="Spore_GerAC-like_C"/>
</dbReference>
<dbReference type="Proteomes" id="UP000441585">
    <property type="component" value="Unassembled WGS sequence"/>
</dbReference>
<evidence type="ECO:0000313" key="11">
    <source>
        <dbReference type="Proteomes" id="UP000441585"/>
    </source>
</evidence>
<protein>
    <submittedName>
        <fullName evidence="10">Ger(X)C family spore germination protein</fullName>
    </submittedName>
</protein>
<dbReference type="GO" id="GO:0016020">
    <property type="term" value="C:membrane"/>
    <property type="evidence" value="ECO:0007669"/>
    <property type="project" value="UniProtKB-SubCell"/>
</dbReference>
<dbReference type="PANTHER" id="PTHR35789:SF1">
    <property type="entry name" value="SPORE GERMINATION PROTEIN B3"/>
    <property type="match status" value="1"/>
</dbReference>
<name>A0A6I2M8E1_9BACI</name>
<gene>
    <name evidence="10" type="ORF">GJU41_10950</name>
</gene>
<evidence type="ECO:0000256" key="4">
    <source>
        <dbReference type="ARBA" id="ARBA00022729"/>
    </source>
</evidence>
<comment type="caution">
    <text evidence="10">The sequence shown here is derived from an EMBL/GenBank/DDBJ whole genome shotgun (WGS) entry which is preliminary data.</text>
</comment>
<dbReference type="InterPro" id="IPR057336">
    <property type="entry name" value="GerAC_N"/>
</dbReference>
<accession>A0A6I2M8E1</accession>
<feature type="domain" description="Spore germination GerAC-like C-terminal" evidence="8">
    <location>
        <begin position="202"/>
        <end position="367"/>
    </location>
</feature>
<dbReference type="Gene3D" id="3.30.300.210">
    <property type="entry name" value="Nutrient germinant receptor protein C, domain 3"/>
    <property type="match status" value="1"/>
</dbReference>
<evidence type="ECO:0000256" key="3">
    <source>
        <dbReference type="ARBA" id="ARBA00022544"/>
    </source>
</evidence>
<dbReference type="Pfam" id="PF25198">
    <property type="entry name" value="Spore_GerAC_N"/>
    <property type="match status" value="1"/>
</dbReference>
<reference evidence="10 11" key="1">
    <citation type="submission" date="2019-11" db="EMBL/GenBank/DDBJ databases">
        <title>Bacillus idriensis genome.</title>
        <authorList>
            <person name="Konopka E.N."/>
            <person name="Newman J.D."/>
        </authorList>
    </citation>
    <scope>NUCLEOTIDE SEQUENCE [LARGE SCALE GENOMIC DNA]</scope>
    <source>
        <strain evidence="10 11">DSM 19097</strain>
    </source>
</reference>
<feature type="domain" description="Spore germination protein N-terminal" evidence="9">
    <location>
        <begin position="23"/>
        <end position="191"/>
    </location>
</feature>
<evidence type="ECO:0000259" key="8">
    <source>
        <dbReference type="Pfam" id="PF05504"/>
    </source>
</evidence>
<keyword evidence="7" id="KW-0449">Lipoprotein</keyword>
<evidence type="ECO:0000256" key="7">
    <source>
        <dbReference type="ARBA" id="ARBA00023288"/>
    </source>
</evidence>